<accession>A0A023X1Q6</accession>
<evidence type="ECO:0000313" key="3">
    <source>
        <dbReference type="Proteomes" id="UP000025229"/>
    </source>
</evidence>
<evidence type="ECO:0000313" key="1">
    <source>
        <dbReference type="EMBL" id="AHY46116.1"/>
    </source>
</evidence>
<dbReference type="EMBL" id="CP007514">
    <property type="protein sequence ID" value="AHY46116.1"/>
    <property type="molecule type" value="Genomic_DNA"/>
</dbReference>
<dbReference type="KEGG" id="rrd:RradSPS_0833"/>
<dbReference type="STRING" id="42256.RradSPS_0833"/>
<reference evidence="1 3" key="1">
    <citation type="submission" date="2014-03" db="EMBL/GenBank/DDBJ databases">
        <title>Complete genome sequence of the Radio-Resistant Rubrobacter radiotolerans RSPS-4.</title>
        <authorList>
            <person name="Egas C.C."/>
            <person name="Barroso C.C."/>
            <person name="Froufe H.J.C."/>
            <person name="Pacheco J.J."/>
            <person name="Albuquerque L.L."/>
            <person name="da Costa M.M.S."/>
        </authorList>
    </citation>
    <scope>NUCLEOTIDE SEQUENCE [LARGE SCALE GENOMIC DNA]</scope>
    <source>
        <strain evidence="1 3">RSPS-4</strain>
    </source>
</reference>
<name>A0A023X1Q6_RUBRA</name>
<keyword evidence="3" id="KW-1185">Reference proteome</keyword>
<organism evidence="1 3">
    <name type="scientific">Rubrobacter radiotolerans</name>
    <name type="common">Arthrobacter radiotolerans</name>
    <dbReference type="NCBI Taxonomy" id="42256"/>
    <lineage>
        <taxon>Bacteria</taxon>
        <taxon>Bacillati</taxon>
        <taxon>Actinomycetota</taxon>
        <taxon>Rubrobacteria</taxon>
        <taxon>Rubrobacterales</taxon>
        <taxon>Rubrobacteraceae</taxon>
        <taxon>Rubrobacter</taxon>
    </lineage>
</organism>
<evidence type="ECO:0000313" key="2">
    <source>
        <dbReference type="EMBL" id="MDX5893526.1"/>
    </source>
</evidence>
<evidence type="ECO:0008006" key="4">
    <source>
        <dbReference type="Google" id="ProtNLM"/>
    </source>
</evidence>
<dbReference type="Proteomes" id="UP000025229">
    <property type="component" value="Chromosome"/>
</dbReference>
<dbReference type="OrthoDB" id="5244495at2"/>
<protein>
    <recommendedName>
        <fullName evidence="4">SseB protein N-terminal domain-containing protein</fullName>
    </recommendedName>
</protein>
<dbReference type="HOGENOM" id="CLU_1905184_0_0_11"/>
<sequence length="133" mass="14578">MLGAGSGRDGAGERGSDKRSYWVIARKDEPRDEVMVLARGPASVMPVFSFSEEADLFLWLGGFGELWRVEEVEGRNLVNLLLDGYADVDEVALDPIPEVQARPVMSLVAVSRARFIEALIGRSFDTPLPDSPV</sequence>
<dbReference type="AlphaFoldDB" id="A0A023X1Q6"/>
<dbReference type="RefSeq" id="WP_038680908.1">
    <property type="nucleotide sequence ID" value="NZ_CP007514.1"/>
</dbReference>
<reference evidence="2" key="2">
    <citation type="submission" date="2023-11" db="EMBL/GenBank/DDBJ databases">
        <title>MicrobeMod: A computational toolkit for identifying prokaryotic methylation and restriction-modification with nanopore sequencing.</title>
        <authorList>
            <person name="Crits-Christoph A."/>
            <person name="Kang S.C."/>
            <person name="Lee H."/>
            <person name="Ostrov N."/>
        </authorList>
    </citation>
    <scope>NUCLEOTIDE SEQUENCE</scope>
    <source>
        <strain evidence="2">ATCC 51242</strain>
    </source>
</reference>
<dbReference type="EMBL" id="JAWXXX010000001">
    <property type="protein sequence ID" value="MDX5893526.1"/>
    <property type="molecule type" value="Genomic_DNA"/>
</dbReference>
<dbReference type="Proteomes" id="UP001281130">
    <property type="component" value="Unassembled WGS sequence"/>
</dbReference>
<proteinExistence type="predicted"/>
<gene>
    <name evidence="1" type="ORF">RradSPS_0833</name>
    <name evidence="2" type="ORF">SIL72_05725</name>
</gene>